<evidence type="ECO:0000259" key="2">
    <source>
        <dbReference type="PROSITE" id="PS51272"/>
    </source>
</evidence>
<feature type="compositionally biased region" description="Low complexity" evidence="1">
    <location>
        <begin position="1128"/>
        <end position="1144"/>
    </location>
</feature>
<dbReference type="Proteomes" id="UP001056500">
    <property type="component" value="Chromosome"/>
</dbReference>
<dbReference type="PANTHER" id="PTHR33490">
    <property type="entry name" value="BLR5614 PROTEIN-RELATED"/>
    <property type="match status" value="1"/>
</dbReference>
<gene>
    <name evidence="3" type="ORF">NDK47_23820</name>
</gene>
<dbReference type="SMART" id="SM00635">
    <property type="entry name" value="BID_2"/>
    <property type="match status" value="9"/>
</dbReference>
<name>A0ABY4WEF1_9BACL</name>
<feature type="domain" description="SLH" evidence="2">
    <location>
        <begin position="1180"/>
        <end position="1237"/>
    </location>
</feature>
<keyword evidence="4" id="KW-1185">Reference proteome</keyword>
<dbReference type="InterPro" id="IPR038765">
    <property type="entry name" value="Papain-like_cys_pep_sf"/>
</dbReference>
<dbReference type="Pfam" id="PF01841">
    <property type="entry name" value="Transglut_core"/>
    <property type="match status" value="1"/>
</dbReference>
<dbReference type="InterPro" id="IPR002931">
    <property type="entry name" value="Transglutaminase-like"/>
</dbReference>
<dbReference type="Pfam" id="PF00395">
    <property type="entry name" value="SLH"/>
    <property type="match status" value="3"/>
</dbReference>
<feature type="domain" description="SLH" evidence="2">
    <location>
        <begin position="1238"/>
        <end position="1301"/>
    </location>
</feature>
<dbReference type="RefSeq" id="WP_251872220.1">
    <property type="nucleotide sequence ID" value="NZ_CP098755.1"/>
</dbReference>
<sequence length="1366" mass="147691">MKLLIRTLTFFCLFLCFQSITFAYSLGTNYNVKIRGSYEIGNNSGRTINTRLQPILTNTVDSLYSMFLDEKSSTPFTNITSVDNKGNRRGETYLNSIPNGSKGILNYEYLVRASTIDYEVDPANISADYNYKSDLSIYLQPSLKIESDDSFIKNIATQIKNSVPSSDRNHPYFITKAVYDYVQTHMYYTFDNGVRNKGALFAAHYNVGNCEDYSSLMVALLRANNIPARTVTGFKIKPSDLQNGEVNLITGGVYARHMWVEVYLPGYDWVAFDPVISSSTLQTYAVKDENGISYPSTPSVQAYRPLSSPVYSSFGKLPNLYIKERYDFGEGKNLANVTSSPASFNEYWFGQIVPYSSFTPITSIAIKERLEYSTTPVTLSVEGMQSDNTKVVIPSNTITWSSTNPNVAAVDSNGKVSFSGKNGSVTITATYEEMSDSVSTTVNLAPSLTTIVINESLAYSTSPVQLTATARYSDNSTQALSSGVTWESSDPAVATVDSGGNVSFTGKNGSITITASYQGQSDSVSTTVNLVPTLSAIAINESLAYSTSLVQLTATAYYSDNSTQVLSSGVTWESSNSTVATVDSSGNVSFTGQNGSVTITATYQGQSDSVSTTVSLAPSLSAISINESLAYSTYPVQLTATARYSDNSSQVLSSGSTWESSNPAVATVDSNGKVSFTGKAGSVTITAIFQGKSNSVSTTVSLTPTLTDITINESLAFSTSPVQLTVTALYSDNSTQALSKGITWHSNNSNVATVDSNGRVVFTGVTGSVKIIASYDGFSNSVSTTVNREAKLLAIAINESLAYSSSPLQLSVNGYYSDGSTKSLNGNSWLSSNPNVATVDSNGRVLFSGMNGSVTIAVTYDGLSSSVTANVNRTSGRQLISIKINEPLVFSKTPLKLTAIGHYSDNTAELLQNVSWSSTNENVAGVNNQGEVTFTGNEGPVAIAARYNGFKDTVNTEVVLEVEKPTSLQIMTPLEYSEEPLRLKVYANYAPDRKVQVNNATWETDNSRIATVSSNGTVTFTGKSGKVTISVNYQGLTDSVSTKVEENILESIFIREDLEYSERTVDLTVKGRYADGSTKILDNVTWSSSNTKVAKVSQKGVVTFTGNAGKVTITARYKGKTDAVRTTVSRSSSNNNRSYRDSTSAIQKDSTNRTPFANNIVDSAAVERNTVMLAKNLKSIPVTDFLDTSNHWAKKEIRVARALNLTKGNPNGTFKPDDAITREEFVALVSRAFQINPVNGNSFKDTQHSWAKGYITALVKKGIVIGNEDGTFKPDSNITRAEMVTLISRLINFEVIPNNGSKYFPDIQQHWAKETINKVSQTGLIKGTDNNLFAPEDNTTRAEAIVILLRTLRLNSNIDSVLSFSL</sequence>
<dbReference type="InterPro" id="IPR001119">
    <property type="entry name" value="SLH_dom"/>
</dbReference>
<dbReference type="PROSITE" id="PS51272">
    <property type="entry name" value="SLH"/>
    <property type="match status" value="3"/>
</dbReference>
<dbReference type="SMART" id="SM00460">
    <property type="entry name" value="TGc"/>
    <property type="match status" value="1"/>
</dbReference>
<evidence type="ECO:0000256" key="1">
    <source>
        <dbReference type="SAM" id="MobiDB-lite"/>
    </source>
</evidence>
<dbReference type="EMBL" id="CP098755">
    <property type="protein sequence ID" value="USG65114.1"/>
    <property type="molecule type" value="Genomic_DNA"/>
</dbReference>
<dbReference type="Gene3D" id="2.60.40.1080">
    <property type="match status" value="9"/>
</dbReference>
<proteinExistence type="predicted"/>
<feature type="domain" description="SLH" evidence="2">
    <location>
        <begin position="1302"/>
        <end position="1362"/>
    </location>
</feature>
<dbReference type="SUPFAM" id="SSF49373">
    <property type="entry name" value="Invasin/intimin cell-adhesion fragments"/>
    <property type="match status" value="9"/>
</dbReference>
<accession>A0ABY4WEF1</accession>
<protein>
    <submittedName>
        <fullName evidence="3">Ig-like domain-containing protein</fullName>
    </submittedName>
</protein>
<dbReference type="InterPro" id="IPR003343">
    <property type="entry name" value="Big_2"/>
</dbReference>
<dbReference type="SUPFAM" id="SSF54001">
    <property type="entry name" value="Cysteine proteinases"/>
    <property type="match status" value="1"/>
</dbReference>
<reference evidence="3" key="1">
    <citation type="submission" date="2022-06" db="EMBL/GenBank/DDBJ databases">
        <title>Genome sequencing of Brevibacillus sp. BB3-R1.</title>
        <authorList>
            <person name="Heo J."/>
            <person name="Lee D."/>
            <person name="Won M."/>
            <person name="Han B.-H."/>
            <person name="Hong S.-B."/>
            <person name="Kwon S.-W."/>
        </authorList>
    </citation>
    <scope>NUCLEOTIDE SEQUENCE</scope>
    <source>
        <strain evidence="3">BB3-R1</strain>
    </source>
</reference>
<evidence type="ECO:0000313" key="4">
    <source>
        <dbReference type="Proteomes" id="UP001056500"/>
    </source>
</evidence>
<feature type="region of interest" description="Disordered" evidence="1">
    <location>
        <begin position="1128"/>
        <end position="1150"/>
    </location>
</feature>
<evidence type="ECO:0000313" key="3">
    <source>
        <dbReference type="EMBL" id="USG65114.1"/>
    </source>
</evidence>
<dbReference type="Pfam" id="PF02368">
    <property type="entry name" value="Big_2"/>
    <property type="match status" value="6"/>
</dbReference>
<dbReference type="InterPro" id="IPR008964">
    <property type="entry name" value="Invasin/intimin_cell_adhesion"/>
</dbReference>
<dbReference type="Gene3D" id="3.10.620.30">
    <property type="match status" value="1"/>
</dbReference>
<organism evidence="3 4">
    <name type="scientific">Brevibacillus ruminantium</name>
    <dbReference type="NCBI Taxonomy" id="2950604"/>
    <lineage>
        <taxon>Bacteria</taxon>
        <taxon>Bacillati</taxon>
        <taxon>Bacillota</taxon>
        <taxon>Bacilli</taxon>
        <taxon>Bacillales</taxon>
        <taxon>Paenibacillaceae</taxon>
        <taxon>Brevibacillus</taxon>
    </lineage>
</organism>